<dbReference type="Gene3D" id="3.40.630.30">
    <property type="match status" value="1"/>
</dbReference>
<protein>
    <submittedName>
        <fullName evidence="2">GNAT family N-acetyltransferase</fullName>
    </submittedName>
</protein>
<keyword evidence="2" id="KW-0808">Transferase</keyword>
<evidence type="ECO:0000313" key="2">
    <source>
        <dbReference type="EMBL" id="QEN05681.1"/>
    </source>
</evidence>
<sequence>MLDPNLPIFLQDWYLEAVCGQGNYKKLEIKKNNSVIAWMPIFFKKRGPFRYITQPNFSQFHGPTLYFPKDQKVVKKNSFIDKNQDLILDLLEKEKFHSYNQNWNPDVSSWYSFYKRGYNMLVRYTYILRDLSNLDAVWAGFDNRLRTDIRKSEKNFTYEVSDSVDNLYSIEEKTFKRQNLSVPFSKSDVKTLFNAVKENNSGELLIAKSETGVISACVYLVWDKKTCYYILGGADPENRVGSPQAFLLWEAIKRTADRGLEFDFEGSMVPGIEKFFRSFGGERVPYYQVWKHRSKIFGLLKG</sequence>
<dbReference type="PANTHER" id="PTHR36174:SF1">
    <property type="entry name" value="LIPID II:GLYCINE GLYCYLTRANSFERASE"/>
    <property type="match status" value="1"/>
</dbReference>
<dbReference type="InterPro" id="IPR038740">
    <property type="entry name" value="BioF2-like_GNAT_dom"/>
</dbReference>
<reference evidence="2 3" key="1">
    <citation type="submission" date="2019-02" db="EMBL/GenBank/DDBJ databases">
        <authorList>
            <person name="Fomenkov A."/>
            <person name="Dubinina G."/>
            <person name="Grabovich M."/>
            <person name="Vincze T."/>
            <person name="Roberts R.J."/>
        </authorList>
    </citation>
    <scope>NUCLEOTIDE SEQUENCE [LARGE SCALE GENOMIC DNA]</scope>
    <source>
        <strain evidence="2 3">P</strain>
    </source>
</reference>
<dbReference type="AlphaFoldDB" id="A0A5C1QDM4"/>
<organism evidence="2 3">
    <name type="scientific">Thiospirochaeta perfilievii</name>
    <dbReference type="NCBI Taxonomy" id="252967"/>
    <lineage>
        <taxon>Bacteria</taxon>
        <taxon>Pseudomonadati</taxon>
        <taxon>Spirochaetota</taxon>
        <taxon>Spirochaetia</taxon>
        <taxon>Spirochaetales</taxon>
        <taxon>Spirochaetaceae</taxon>
        <taxon>Thiospirochaeta</taxon>
    </lineage>
</organism>
<dbReference type="EMBL" id="CP035807">
    <property type="protein sequence ID" value="QEN05681.1"/>
    <property type="molecule type" value="Genomic_DNA"/>
</dbReference>
<dbReference type="Pfam" id="PF13480">
    <property type="entry name" value="Acetyltransf_6"/>
    <property type="match status" value="1"/>
</dbReference>
<dbReference type="GO" id="GO:0016740">
    <property type="term" value="F:transferase activity"/>
    <property type="evidence" value="ECO:0007669"/>
    <property type="project" value="UniProtKB-KW"/>
</dbReference>
<dbReference type="RefSeq" id="WP_149568915.1">
    <property type="nucleotide sequence ID" value="NZ_CP035807.1"/>
</dbReference>
<dbReference type="OrthoDB" id="1550503at2"/>
<dbReference type="Proteomes" id="UP000323824">
    <property type="component" value="Chromosome"/>
</dbReference>
<name>A0A5C1QDM4_9SPIO</name>
<feature type="domain" description="BioF2-like acetyltransferase" evidence="1">
    <location>
        <begin position="143"/>
        <end position="264"/>
    </location>
</feature>
<evidence type="ECO:0000259" key="1">
    <source>
        <dbReference type="Pfam" id="PF13480"/>
    </source>
</evidence>
<proteinExistence type="predicted"/>
<gene>
    <name evidence="2" type="ORF">EW093_13490</name>
</gene>
<reference evidence="2 3" key="2">
    <citation type="submission" date="2019-09" db="EMBL/GenBank/DDBJ databases">
        <title>Complete Genome Sequence and Methylome Analysis of free living Spirochaetas.</title>
        <authorList>
            <person name="Leshcheva N."/>
            <person name="Mikheeva N."/>
        </authorList>
    </citation>
    <scope>NUCLEOTIDE SEQUENCE [LARGE SCALE GENOMIC DNA]</scope>
    <source>
        <strain evidence="2 3">P</strain>
    </source>
</reference>
<dbReference type="InterPro" id="IPR016181">
    <property type="entry name" value="Acyl_CoA_acyltransferase"/>
</dbReference>
<keyword evidence="3" id="KW-1185">Reference proteome</keyword>
<dbReference type="KEGG" id="sper:EW093_13490"/>
<accession>A0A5C1QDM4</accession>
<dbReference type="SUPFAM" id="SSF55729">
    <property type="entry name" value="Acyl-CoA N-acyltransferases (Nat)"/>
    <property type="match status" value="1"/>
</dbReference>
<evidence type="ECO:0000313" key="3">
    <source>
        <dbReference type="Proteomes" id="UP000323824"/>
    </source>
</evidence>
<dbReference type="InterPro" id="IPR050644">
    <property type="entry name" value="PG_Glycine_Bridge_Synth"/>
</dbReference>
<dbReference type="PANTHER" id="PTHR36174">
    <property type="entry name" value="LIPID II:GLYCINE GLYCYLTRANSFERASE"/>
    <property type="match status" value="1"/>
</dbReference>